<organism evidence="1">
    <name type="scientific">Arundo donax</name>
    <name type="common">Giant reed</name>
    <name type="synonym">Donax arundinaceus</name>
    <dbReference type="NCBI Taxonomy" id="35708"/>
    <lineage>
        <taxon>Eukaryota</taxon>
        <taxon>Viridiplantae</taxon>
        <taxon>Streptophyta</taxon>
        <taxon>Embryophyta</taxon>
        <taxon>Tracheophyta</taxon>
        <taxon>Spermatophyta</taxon>
        <taxon>Magnoliopsida</taxon>
        <taxon>Liliopsida</taxon>
        <taxon>Poales</taxon>
        <taxon>Poaceae</taxon>
        <taxon>PACMAD clade</taxon>
        <taxon>Arundinoideae</taxon>
        <taxon>Arundineae</taxon>
        <taxon>Arundo</taxon>
    </lineage>
</organism>
<dbReference type="AlphaFoldDB" id="A0A0A9CD35"/>
<reference evidence="1" key="2">
    <citation type="journal article" date="2015" name="Data Brief">
        <title>Shoot transcriptome of the giant reed, Arundo donax.</title>
        <authorList>
            <person name="Barrero R.A."/>
            <person name="Guerrero F.D."/>
            <person name="Moolhuijzen P."/>
            <person name="Goolsby J.A."/>
            <person name="Tidwell J."/>
            <person name="Bellgard S.E."/>
            <person name="Bellgard M.I."/>
        </authorList>
    </citation>
    <scope>NUCLEOTIDE SEQUENCE</scope>
    <source>
        <tissue evidence="1">Shoot tissue taken approximately 20 cm above the soil surface</tissue>
    </source>
</reference>
<accession>A0A0A9CD35</accession>
<dbReference type="EMBL" id="GBRH01225532">
    <property type="protein sequence ID" value="JAD72363.1"/>
    <property type="molecule type" value="Transcribed_RNA"/>
</dbReference>
<proteinExistence type="predicted"/>
<name>A0A0A9CD35_ARUDO</name>
<reference evidence="1" key="1">
    <citation type="submission" date="2014-09" db="EMBL/GenBank/DDBJ databases">
        <authorList>
            <person name="Magalhaes I.L.F."/>
            <person name="Oliveira U."/>
            <person name="Santos F.R."/>
            <person name="Vidigal T.H.D.A."/>
            <person name="Brescovit A.D."/>
            <person name="Santos A.J."/>
        </authorList>
    </citation>
    <scope>NUCLEOTIDE SEQUENCE</scope>
    <source>
        <tissue evidence="1">Shoot tissue taken approximately 20 cm above the soil surface</tissue>
    </source>
</reference>
<protein>
    <submittedName>
        <fullName evidence="1">Uncharacterized protein</fullName>
    </submittedName>
</protein>
<sequence length="91" mass="10136">MELHVKFHTCHRSQPTAKIIPRYCSHCGFQQLADQNNLRAITLTFLFCCASRKVPNQKLGNSTQDGGIAIAHLFLQMWSIPGARRRGIAGG</sequence>
<evidence type="ECO:0000313" key="1">
    <source>
        <dbReference type="EMBL" id="JAD72363.1"/>
    </source>
</evidence>